<dbReference type="InterPro" id="IPR036291">
    <property type="entry name" value="NAD(P)-bd_dom_sf"/>
</dbReference>
<keyword evidence="4 7" id="KW-0812">Transmembrane</keyword>
<gene>
    <name evidence="10" type="ORF">K1X11_015175</name>
</gene>
<dbReference type="InterPro" id="IPR006153">
    <property type="entry name" value="Cation/H_exchanger_TM"/>
</dbReference>
<dbReference type="InterPro" id="IPR003148">
    <property type="entry name" value="RCK_N"/>
</dbReference>
<dbReference type="InterPro" id="IPR029752">
    <property type="entry name" value="D-isomer_DH_CS1"/>
</dbReference>
<dbReference type="SUPFAM" id="SSF51735">
    <property type="entry name" value="NAD(P)-binding Rossmann-fold domains"/>
    <property type="match status" value="1"/>
</dbReference>
<proteinExistence type="inferred from homology"/>
<feature type="domain" description="RCK N-terminal" evidence="9">
    <location>
        <begin position="390"/>
        <end position="504"/>
    </location>
</feature>
<feature type="transmembrane region" description="Helical" evidence="7">
    <location>
        <begin position="110"/>
        <end position="131"/>
    </location>
</feature>
<organism evidence="10 11">
    <name type="scientific">Actomonas aquatica</name>
    <dbReference type="NCBI Taxonomy" id="2866162"/>
    <lineage>
        <taxon>Bacteria</taxon>
        <taxon>Pseudomonadati</taxon>
        <taxon>Verrucomicrobiota</taxon>
        <taxon>Opitutia</taxon>
        <taxon>Opitutales</taxon>
        <taxon>Opitutaceae</taxon>
        <taxon>Actomonas</taxon>
    </lineage>
</organism>
<comment type="subcellular location">
    <subcellularLocation>
        <location evidence="1">Membrane</location>
        <topology evidence="1">Multi-pass membrane protein</topology>
    </subcellularLocation>
</comment>
<dbReference type="Gene3D" id="1.20.1530.20">
    <property type="match status" value="1"/>
</dbReference>
<feature type="transmembrane region" description="Helical" evidence="7">
    <location>
        <begin position="197"/>
        <end position="217"/>
    </location>
</feature>
<feature type="transmembrane region" description="Helical" evidence="7">
    <location>
        <begin position="330"/>
        <end position="349"/>
    </location>
</feature>
<feature type="transmembrane region" description="Helical" evidence="7">
    <location>
        <begin position="167"/>
        <end position="185"/>
    </location>
</feature>
<evidence type="ECO:0000256" key="1">
    <source>
        <dbReference type="ARBA" id="ARBA00004141"/>
    </source>
</evidence>
<sequence>MDALLLAVAFFFGLLAQQFRLPPLVGFLISGFVLQALGKTGGAALDAIANLGVTLMLFSIGVKLRLRTLARPEIWAGTSLHTLIVLLLFTPALVGVGALLGHAAGMDWNTALLVAFALSFSSTVFAVKSLNDSGDMGAMHGRIAIGVLIMQDILAVLFLTFSTGKIPTLWALPLLAALLVGRKWIQALIGRSGHGEMITLCGLFLALVLGAEGFTAVGLKADLGALFIGVLVGSHPKAKELGKSLAGLTDLLLVGFFLQIGLQGAITLSAVLWAAFLLLLLPLKSLAFFFLLTRFHLRARTAWMSGLTLSTYSEFGLIVLALAVGKDWISSDWLVAMALSLSASILLVAPLTRKADELYDPISNFLKKFETKGQHPDDLPIQTAGERIGIFGMGRVGIAAYRTLQHRFPGKVIGFDRDPAAVEHHLRADRKVLLADATDSDFWTRVCAKENLDLVVLAMPKHSANVHAAESLKRHGFEGVVAATGKFDDEVKELRRLGLDTAFNLYAEAGSGFADHVHHVFTQQRPDLANPLRPREE</sequence>
<dbReference type="PANTHER" id="PTHR42751:SF1">
    <property type="entry name" value="CATION_PROTON ANTIPORTER YBAL-RELATED"/>
    <property type="match status" value="1"/>
</dbReference>
<dbReference type="PANTHER" id="PTHR42751">
    <property type="entry name" value="SODIUM/HYDROGEN EXCHANGER FAMILY/TRKA DOMAIN PROTEIN"/>
    <property type="match status" value="1"/>
</dbReference>
<evidence type="ECO:0000256" key="6">
    <source>
        <dbReference type="ARBA" id="ARBA00023136"/>
    </source>
</evidence>
<evidence type="ECO:0000259" key="9">
    <source>
        <dbReference type="Pfam" id="PF02254"/>
    </source>
</evidence>
<feature type="transmembrane region" description="Helical" evidence="7">
    <location>
        <begin position="83"/>
        <end position="104"/>
    </location>
</feature>
<evidence type="ECO:0000256" key="2">
    <source>
        <dbReference type="ARBA" id="ARBA00005551"/>
    </source>
</evidence>
<dbReference type="Proteomes" id="UP000738431">
    <property type="component" value="Chromosome"/>
</dbReference>
<dbReference type="Gene3D" id="3.40.50.720">
    <property type="entry name" value="NAD(P)-binding Rossmann-like Domain"/>
    <property type="match status" value="1"/>
</dbReference>
<evidence type="ECO:0000256" key="3">
    <source>
        <dbReference type="ARBA" id="ARBA00022448"/>
    </source>
</evidence>
<feature type="transmembrane region" description="Helical" evidence="7">
    <location>
        <begin position="304"/>
        <end position="324"/>
    </location>
</feature>
<feature type="domain" description="Cation/H+ exchanger transmembrane" evidence="8">
    <location>
        <begin position="7"/>
        <end position="351"/>
    </location>
</feature>
<keyword evidence="3" id="KW-0813">Transport</keyword>
<evidence type="ECO:0000256" key="5">
    <source>
        <dbReference type="ARBA" id="ARBA00022989"/>
    </source>
</evidence>
<accession>A0ABZ1C3I0</accession>
<dbReference type="Pfam" id="PF02254">
    <property type="entry name" value="TrkA_N"/>
    <property type="match status" value="1"/>
</dbReference>
<dbReference type="InterPro" id="IPR038770">
    <property type="entry name" value="Na+/solute_symporter_sf"/>
</dbReference>
<comment type="similarity">
    <text evidence="2">Belongs to the monovalent cation:proton antiporter 2 (CPA2) transporter (TC 2.A.37) family.</text>
</comment>
<name>A0ABZ1C3I0_9BACT</name>
<keyword evidence="11" id="KW-1185">Reference proteome</keyword>
<protein>
    <submittedName>
        <fullName evidence="10">Cation:proton antiporter family protein</fullName>
    </submittedName>
</protein>
<dbReference type="Pfam" id="PF00999">
    <property type="entry name" value="Na_H_Exchanger"/>
    <property type="match status" value="1"/>
</dbReference>
<reference evidence="10 11" key="1">
    <citation type="submission" date="2023-12" db="EMBL/GenBank/DDBJ databases">
        <title>Description of an unclassified Opitutus bacterium of Verrucomicrobiota.</title>
        <authorList>
            <person name="Zhang D.-F."/>
        </authorList>
    </citation>
    <scope>NUCLEOTIDE SEQUENCE [LARGE SCALE GENOMIC DNA]</scope>
    <source>
        <strain evidence="10 11">WL0086</strain>
    </source>
</reference>
<feature type="transmembrane region" description="Helical" evidence="7">
    <location>
        <begin position="42"/>
        <end position="62"/>
    </location>
</feature>
<feature type="transmembrane region" description="Helical" evidence="7">
    <location>
        <begin position="143"/>
        <end position="161"/>
    </location>
</feature>
<dbReference type="PROSITE" id="PS00065">
    <property type="entry name" value="D_2_HYDROXYACID_DH_1"/>
    <property type="match status" value="1"/>
</dbReference>
<evidence type="ECO:0000256" key="4">
    <source>
        <dbReference type="ARBA" id="ARBA00022692"/>
    </source>
</evidence>
<evidence type="ECO:0000313" key="11">
    <source>
        <dbReference type="Proteomes" id="UP000738431"/>
    </source>
</evidence>
<keyword evidence="6 7" id="KW-0472">Membrane</keyword>
<evidence type="ECO:0000256" key="7">
    <source>
        <dbReference type="SAM" id="Phobius"/>
    </source>
</evidence>
<dbReference type="EMBL" id="CP139781">
    <property type="protein sequence ID" value="WRQ86155.1"/>
    <property type="molecule type" value="Genomic_DNA"/>
</dbReference>
<evidence type="ECO:0000259" key="8">
    <source>
        <dbReference type="Pfam" id="PF00999"/>
    </source>
</evidence>
<dbReference type="RefSeq" id="WP_221031661.1">
    <property type="nucleotide sequence ID" value="NZ_CP139781.1"/>
</dbReference>
<keyword evidence="5 7" id="KW-1133">Transmembrane helix</keyword>
<evidence type="ECO:0000313" key="10">
    <source>
        <dbReference type="EMBL" id="WRQ86155.1"/>
    </source>
</evidence>